<evidence type="ECO:0008006" key="4">
    <source>
        <dbReference type="Google" id="ProtNLM"/>
    </source>
</evidence>
<keyword evidence="3" id="KW-1185">Reference proteome</keyword>
<sequence length="140" mass="15298">MQVSVTGEWFEVTIRNTLEFAKCHELLASCKAHTKVNTRAGARITLENIPTFNMCGIATISLICDWMQAGVELNLQGCGGDVHQIFDTGIFDKYFSKHTPYIRTTHHVPGAHKAAFSQGLPDTQNPPTVTSGPNRAGKLA</sequence>
<feature type="region of interest" description="Disordered" evidence="1">
    <location>
        <begin position="115"/>
        <end position="140"/>
    </location>
</feature>
<accession>A0ABU4U8P2</accession>
<proteinExistence type="predicted"/>
<dbReference type="EMBL" id="JAXARY010000001">
    <property type="protein sequence ID" value="MDX8125794.1"/>
    <property type="molecule type" value="Genomic_DNA"/>
</dbReference>
<evidence type="ECO:0000313" key="3">
    <source>
        <dbReference type="Proteomes" id="UP001284537"/>
    </source>
</evidence>
<comment type="caution">
    <text evidence="2">The sequence shown here is derived from an EMBL/GenBank/DDBJ whole genome shotgun (WGS) entry which is preliminary data.</text>
</comment>
<dbReference type="RefSeq" id="WP_129871332.1">
    <property type="nucleotide sequence ID" value="NZ_JAXARY010000001.1"/>
</dbReference>
<name>A0ABU4U8P2_9GAMM</name>
<gene>
    <name evidence="2" type="ORF">QLH52_00725</name>
</gene>
<evidence type="ECO:0000256" key="1">
    <source>
        <dbReference type="SAM" id="MobiDB-lite"/>
    </source>
</evidence>
<evidence type="ECO:0000313" key="2">
    <source>
        <dbReference type="EMBL" id="MDX8125794.1"/>
    </source>
</evidence>
<feature type="compositionally biased region" description="Polar residues" evidence="1">
    <location>
        <begin position="120"/>
        <end position="133"/>
    </location>
</feature>
<dbReference type="Proteomes" id="UP001284537">
    <property type="component" value="Unassembled WGS sequence"/>
</dbReference>
<reference evidence="2 3" key="1">
    <citation type="submission" date="2023-11" db="EMBL/GenBank/DDBJ databases">
        <authorList>
            <person name="Ouyang M.-Y."/>
        </authorList>
    </citation>
    <scope>NUCLEOTIDE SEQUENCE [LARGE SCALE GENOMIC DNA]</scope>
    <source>
        <strain evidence="2 3">OY6</strain>
    </source>
</reference>
<organism evidence="2 3">
    <name type="scientific">Methylomonas defluvii</name>
    <dbReference type="NCBI Taxonomy" id="3045149"/>
    <lineage>
        <taxon>Bacteria</taxon>
        <taxon>Pseudomonadati</taxon>
        <taxon>Pseudomonadota</taxon>
        <taxon>Gammaproteobacteria</taxon>
        <taxon>Methylococcales</taxon>
        <taxon>Methylococcaceae</taxon>
        <taxon>Methylomonas</taxon>
    </lineage>
</organism>
<protein>
    <recommendedName>
        <fullName evidence="4">STAS domain-containing protein</fullName>
    </recommendedName>
</protein>